<protein>
    <submittedName>
        <fullName evidence="2">Uncharacterized protein</fullName>
    </submittedName>
</protein>
<dbReference type="EMBL" id="VTER01000007">
    <property type="protein sequence ID" value="TYS46718.1"/>
    <property type="molecule type" value="Genomic_DNA"/>
</dbReference>
<feature type="transmembrane region" description="Helical" evidence="1">
    <location>
        <begin position="29"/>
        <end position="48"/>
    </location>
</feature>
<proteinExistence type="predicted"/>
<feature type="transmembrane region" description="Helical" evidence="1">
    <location>
        <begin position="92"/>
        <end position="112"/>
    </location>
</feature>
<dbReference type="AlphaFoldDB" id="A0A5D4RA66"/>
<feature type="transmembrane region" description="Helical" evidence="1">
    <location>
        <begin position="119"/>
        <end position="138"/>
    </location>
</feature>
<dbReference type="RefSeq" id="WP_148975467.1">
    <property type="nucleotide sequence ID" value="NZ_JBNIKT010000009.1"/>
</dbReference>
<feature type="transmembrane region" description="Helical" evidence="1">
    <location>
        <begin position="150"/>
        <end position="172"/>
    </location>
</feature>
<name>A0A5D4RA66_9BACI</name>
<keyword evidence="1" id="KW-0472">Membrane</keyword>
<reference evidence="2 3" key="1">
    <citation type="submission" date="2019-08" db="EMBL/GenBank/DDBJ databases">
        <title>Bacillus genomes from the desert of Cuatro Cienegas, Coahuila.</title>
        <authorList>
            <person name="Olmedo-Alvarez G."/>
        </authorList>
    </citation>
    <scope>NUCLEOTIDE SEQUENCE [LARGE SCALE GENOMIC DNA]</scope>
    <source>
        <strain evidence="2 3">CH446_14T</strain>
    </source>
</reference>
<dbReference type="NCBIfam" id="NF041644">
    <property type="entry name" value="CBO0543_fam"/>
    <property type="match status" value="1"/>
</dbReference>
<organism evidence="2 3">
    <name type="scientific">Bacillus infantis</name>
    <dbReference type="NCBI Taxonomy" id="324767"/>
    <lineage>
        <taxon>Bacteria</taxon>
        <taxon>Bacillati</taxon>
        <taxon>Bacillota</taxon>
        <taxon>Bacilli</taxon>
        <taxon>Bacillales</taxon>
        <taxon>Bacillaceae</taxon>
        <taxon>Bacillus</taxon>
    </lineage>
</organism>
<keyword evidence="1" id="KW-0812">Transmembrane</keyword>
<feature type="transmembrane region" description="Helical" evidence="1">
    <location>
        <begin position="60"/>
        <end position="80"/>
    </location>
</feature>
<sequence length="178" mass="21462">MFKMVQDLNERASRLELEYWLNEDLFSPHWWFITILNLLFVLLLLVLIDRCRLTQMSLAFLISFILVGIVDELGYFYGLWTYPHQFITVLRSFNAVDFAVIPVMITLSYQFFRKWKNYLIANAAVFLFVSYIMIPLFVHYRLYILYKWNYTYSFLSLFVLSIVVKACSDWICRRAKNH</sequence>
<evidence type="ECO:0000313" key="3">
    <source>
        <dbReference type="Proteomes" id="UP000322139"/>
    </source>
</evidence>
<evidence type="ECO:0000313" key="2">
    <source>
        <dbReference type="EMBL" id="TYS46718.1"/>
    </source>
</evidence>
<gene>
    <name evidence="2" type="ORF">FZD51_14690</name>
</gene>
<dbReference type="Proteomes" id="UP000322139">
    <property type="component" value="Unassembled WGS sequence"/>
</dbReference>
<accession>A0A5D4RA66</accession>
<keyword evidence="1" id="KW-1133">Transmembrane helix</keyword>
<dbReference type="InterPro" id="IPR048147">
    <property type="entry name" value="CBO0543-like"/>
</dbReference>
<comment type="caution">
    <text evidence="2">The sequence shown here is derived from an EMBL/GenBank/DDBJ whole genome shotgun (WGS) entry which is preliminary data.</text>
</comment>
<evidence type="ECO:0000256" key="1">
    <source>
        <dbReference type="SAM" id="Phobius"/>
    </source>
</evidence>